<dbReference type="STRING" id="1174501.SAMN05216192_10163"/>
<dbReference type="InterPro" id="IPR054170">
    <property type="entry name" value="RlmL_1st"/>
</dbReference>
<dbReference type="PROSITE" id="PS00092">
    <property type="entry name" value="N6_MTASE"/>
    <property type="match status" value="1"/>
</dbReference>
<feature type="transmembrane region" description="Helical" evidence="4">
    <location>
        <begin position="12"/>
        <end position="30"/>
    </location>
</feature>
<dbReference type="InterPro" id="IPR004114">
    <property type="entry name" value="THUMP_dom"/>
</dbReference>
<organism evidence="6 7">
    <name type="scientific">Paenibacillus typhae</name>
    <dbReference type="NCBI Taxonomy" id="1174501"/>
    <lineage>
        <taxon>Bacteria</taxon>
        <taxon>Bacillati</taxon>
        <taxon>Bacillota</taxon>
        <taxon>Bacilli</taxon>
        <taxon>Bacillales</taxon>
        <taxon>Paenibacillaceae</taxon>
        <taxon>Paenibacillus</taxon>
    </lineage>
</organism>
<keyword evidence="3" id="KW-0694">RNA-binding</keyword>
<dbReference type="Pfam" id="PF01170">
    <property type="entry name" value="UPF0020"/>
    <property type="match status" value="1"/>
</dbReference>
<dbReference type="PANTHER" id="PTHR47313">
    <property type="entry name" value="RIBOSOMAL RNA LARGE SUBUNIT METHYLTRANSFERASE K/L"/>
    <property type="match status" value="1"/>
</dbReference>
<evidence type="ECO:0000256" key="3">
    <source>
        <dbReference type="PROSITE-ProRule" id="PRU00529"/>
    </source>
</evidence>
<dbReference type="GO" id="GO:0070043">
    <property type="term" value="F:rRNA (guanine-N7-)-methyltransferase activity"/>
    <property type="evidence" value="ECO:0007669"/>
    <property type="project" value="TreeGrafter"/>
</dbReference>
<dbReference type="AlphaFoldDB" id="A0A1G8EYI4"/>
<sequence>MHVWDKDGTGYLFAYLLFLLYWLGATIYKLNGVERILGKLQLIATAPMGLEAVVARELNELGYETTTENGRVLFSGDLIDICRCNLWLRTSDRVLIKMGQFPARTFDELFEGVKAINWEDWIPENGEFPVEGRSHKSQLTSVPACQGIVKKAIVEKLKQSYRTEWFPENGPRYVVEVILLNDIALITLDTTGPALHKRGYRRQATEAPLKETMAAALIQLSRWNGHRPLYDPCCGSGTILIEAAMIAWNIAPGLRRSFPSEHWPEIPKRLWEEARDEAFDAVRDDYPLQLTGTDIDPAAIEIAEAAAKSAGLAGEITFKHMAAAKARPEGEYGCIITNPPYGERISNDKEVEKLTRQFGEMMLYLPTWSFFAISPYKEFEQYYGRKADKRRKLYNGRIECQYYQYLGPLPPRNPQ</sequence>
<dbReference type="Gene3D" id="3.40.50.150">
    <property type="entry name" value="Vaccinia Virus protein VP39"/>
    <property type="match status" value="1"/>
</dbReference>
<dbReference type="EMBL" id="FNDX01000001">
    <property type="protein sequence ID" value="SDH74759.1"/>
    <property type="molecule type" value="Genomic_DNA"/>
</dbReference>
<evidence type="ECO:0000256" key="1">
    <source>
        <dbReference type="ARBA" id="ARBA00022603"/>
    </source>
</evidence>
<dbReference type="GO" id="GO:0003723">
    <property type="term" value="F:RNA binding"/>
    <property type="evidence" value="ECO:0007669"/>
    <property type="project" value="UniProtKB-UniRule"/>
</dbReference>
<dbReference type="SUPFAM" id="SSF53335">
    <property type="entry name" value="S-adenosyl-L-methionine-dependent methyltransferases"/>
    <property type="match status" value="1"/>
</dbReference>
<dbReference type="SMART" id="SM00981">
    <property type="entry name" value="THUMP"/>
    <property type="match status" value="1"/>
</dbReference>
<keyword evidence="1 6" id="KW-0489">Methyltransferase</keyword>
<protein>
    <submittedName>
        <fullName evidence="6">Putative N6-adenine-specific DNA methylase</fullName>
    </submittedName>
</protein>
<dbReference type="InterPro" id="IPR029063">
    <property type="entry name" value="SAM-dependent_MTases_sf"/>
</dbReference>
<evidence type="ECO:0000256" key="4">
    <source>
        <dbReference type="SAM" id="Phobius"/>
    </source>
</evidence>
<feature type="domain" description="THUMP" evidence="5">
    <location>
        <begin position="80"/>
        <end position="190"/>
    </location>
</feature>
<keyword evidence="7" id="KW-1185">Reference proteome</keyword>
<dbReference type="InterPro" id="IPR000241">
    <property type="entry name" value="RlmKL-like_Mtase"/>
</dbReference>
<proteinExistence type="predicted"/>
<name>A0A1G8EYI4_9BACL</name>
<evidence type="ECO:0000259" key="5">
    <source>
        <dbReference type="PROSITE" id="PS51165"/>
    </source>
</evidence>
<dbReference type="Pfam" id="PF22020">
    <property type="entry name" value="RlmL_1st"/>
    <property type="match status" value="1"/>
</dbReference>
<dbReference type="InterPro" id="IPR002052">
    <property type="entry name" value="DNA_methylase_N6_adenine_CS"/>
</dbReference>
<keyword evidence="4" id="KW-0472">Membrane</keyword>
<keyword evidence="2" id="KW-0808">Transferase</keyword>
<dbReference type="PANTHER" id="PTHR47313:SF1">
    <property type="entry name" value="RIBOSOMAL RNA LARGE SUBUNIT METHYLTRANSFERASE K_L"/>
    <property type="match status" value="1"/>
</dbReference>
<keyword evidence="4" id="KW-0812">Transmembrane</keyword>
<dbReference type="PRINTS" id="PR00507">
    <property type="entry name" value="N12N6MTFRASE"/>
</dbReference>
<reference evidence="7" key="1">
    <citation type="submission" date="2016-10" db="EMBL/GenBank/DDBJ databases">
        <authorList>
            <person name="Varghese N."/>
            <person name="Submissions S."/>
        </authorList>
    </citation>
    <scope>NUCLEOTIDE SEQUENCE [LARGE SCALE GENOMIC DNA]</scope>
    <source>
        <strain evidence="7">CGMCC 1.11012</strain>
    </source>
</reference>
<dbReference type="CDD" id="cd11715">
    <property type="entry name" value="THUMP_AdoMetMT"/>
    <property type="match status" value="1"/>
</dbReference>
<dbReference type="GO" id="GO:0008990">
    <property type="term" value="F:rRNA (guanine-N2-)-methyltransferase activity"/>
    <property type="evidence" value="ECO:0007669"/>
    <property type="project" value="TreeGrafter"/>
</dbReference>
<dbReference type="Pfam" id="PF02926">
    <property type="entry name" value="THUMP"/>
    <property type="match status" value="1"/>
</dbReference>
<gene>
    <name evidence="6" type="ORF">SAMN05216192_10163</name>
</gene>
<dbReference type="Gene3D" id="3.30.2130.30">
    <property type="match status" value="1"/>
</dbReference>
<evidence type="ECO:0000256" key="2">
    <source>
        <dbReference type="ARBA" id="ARBA00022679"/>
    </source>
</evidence>
<keyword evidence="4" id="KW-1133">Transmembrane helix</keyword>
<evidence type="ECO:0000313" key="6">
    <source>
        <dbReference type="EMBL" id="SDH74759.1"/>
    </source>
</evidence>
<accession>A0A1G8EYI4</accession>
<dbReference type="Proteomes" id="UP000199050">
    <property type="component" value="Unassembled WGS sequence"/>
</dbReference>
<evidence type="ECO:0000313" key="7">
    <source>
        <dbReference type="Proteomes" id="UP000199050"/>
    </source>
</evidence>
<dbReference type="PROSITE" id="PS51165">
    <property type="entry name" value="THUMP"/>
    <property type="match status" value="1"/>
</dbReference>